<gene>
    <name evidence="1" type="ORF">S06H3_43686</name>
</gene>
<proteinExistence type="predicted"/>
<feature type="non-terminal residue" evidence="1">
    <location>
        <position position="68"/>
    </location>
</feature>
<reference evidence="1" key="1">
    <citation type="journal article" date="2014" name="Front. Microbiol.">
        <title>High frequency of phylogenetically diverse reductive dehalogenase-homologous genes in deep subseafloor sedimentary metagenomes.</title>
        <authorList>
            <person name="Kawai M."/>
            <person name="Futagami T."/>
            <person name="Toyoda A."/>
            <person name="Takaki Y."/>
            <person name="Nishi S."/>
            <person name="Hori S."/>
            <person name="Arai W."/>
            <person name="Tsubouchi T."/>
            <person name="Morono Y."/>
            <person name="Uchiyama I."/>
            <person name="Ito T."/>
            <person name="Fujiyama A."/>
            <person name="Inagaki F."/>
            <person name="Takami H."/>
        </authorList>
    </citation>
    <scope>NUCLEOTIDE SEQUENCE</scope>
    <source>
        <strain evidence="1">Expedition CK06-06</strain>
    </source>
</reference>
<dbReference type="EMBL" id="BARV01027115">
    <property type="protein sequence ID" value="GAI33912.1"/>
    <property type="molecule type" value="Genomic_DNA"/>
</dbReference>
<sequence>MISHGESAGNYIAAICKQGLAQEISNAGSKKGRQGSRSIPQIIDDWGEYRRKWDKELLLEWLAGMHRA</sequence>
<name>X1MQH4_9ZZZZ</name>
<dbReference type="AlphaFoldDB" id="X1MQH4"/>
<evidence type="ECO:0000313" key="1">
    <source>
        <dbReference type="EMBL" id="GAI33912.1"/>
    </source>
</evidence>
<accession>X1MQH4</accession>
<protein>
    <submittedName>
        <fullName evidence="1">Uncharacterized protein</fullName>
    </submittedName>
</protein>
<organism evidence="1">
    <name type="scientific">marine sediment metagenome</name>
    <dbReference type="NCBI Taxonomy" id="412755"/>
    <lineage>
        <taxon>unclassified sequences</taxon>
        <taxon>metagenomes</taxon>
        <taxon>ecological metagenomes</taxon>
    </lineage>
</organism>
<comment type="caution">
    <text evidence="1">The sequence shown here is derived from an EMBL/GenBank/DDBJ whole genome shotgun (WGS) entry which is preliminary data.</text>
</comment>